<dbReference type="CDD" id="cd08232">
    <property type="entry name" value="idonate-5-DH"/>
    <property type="match status" value="1"/>
</dbReference>
<dbReference type="Gene3D" id="3.40.50.720">
    <property type="entry name" value="NAD(P)-binding Rossmann-like Domain"/>
    <property type="match status" value="1"/>
</dbReference>
<dbReference type="RefSeq" id="WP_094542684.1">
    <property type="nucleotide sequence ID" value="NZ_JBHEER010000008.1"/>
</dbReference>
<dbReference type="InterPro" id="IPR013149">
    <property type="entry name" value="ADH-like_C"/>
</dbReference>
<evidence type="ECO:0000259" key="7">
    <source>
        <dbReference type="SMART" id="SM00829"/>
    </source>
</evidence>
<dbReference type="Gene3D" id="3.90.180.10">
    <property type="entry name" value="Medium-chain alcohol dehydrogenases, catalytic domain"/>
    <property type="match status" value="1"/>
</dbReference>
<keyword evidence="9" id="KW-1185">Reference proteome</keyword>
<organism evidence="8 9">
    <name type="scientific">Brucella grignonensis</name>
    <dbReference type="NCBI Taxonomy" id="94627"/>
    <lineage>
        <taxon>Bacteria</taxon>
        <taxon>Pseudomonadati</taxon>
        <taxon>Pseudomonadota</taxon>
        <taxon>Alphaproteobacteria</taxon>
        <taxon>Hyphomicrobiales</taxon>
        <taxon>Brucellaceae</taxon>
        <taxon>Brucella/Ochrobactrum group</taxon>
        <taxon>Brucella</taxon>
    </lineage>
</organism>
<evidence type="ECO:0000256" key="4">
    <source>
        <dbReference type="ARBA" id="ARBA00022833"/>
    </source>
</evidence>
<accession>A0A256EZB0</accession>
<dbReference type="InterPro" id="IPR020843">
    <property type="entry name" value="ER"/>
</dbReference>
<evidence type="ECO:0000256" key="2">
    <source>
        <dbReference type="ARBA" id="ARBA00008072"/>
    </source>
</evidence>
<evidence type="ECO:0000256" key="3">
    <source>
        <dbReference type="ARBA" id="ARBA00022723"/>
    </source>
</evidence>
<comment type="caution">
    <text evidence="8">The sequence shown here is derived from an EMBL/GenBank/DDBJ whole genome shotgun (WGS) entry which is preliminary data.</text>
</comment>
<dbReference type="SUPFAM" id="SSF50129">
    <property type="entry name" value="GroES-like"/>
    <property type="match status" value="1"/>
</dbReference>
<dbReference type="GO" id="GO:0008270">
    <property type="term" value="F:zinc ion binding"/>
    <property type="evidence" value="ECO:0007669"/>
    <property type="project" value="InterPro"/>
</dbReference>
<comment type="similarity">
    <text evidence="2 6">Belongs to the zinc-containing alcohol dehydrogenase family.</text>
</comment>
<dbReference type="InterPro" id="IPR036291">
    <property type="entry name" value="NAD(P)-bd_dom_sf"/>
</dbReference>
<dbReference type="AlphaFoldDB" id="A0A256EZB0"/>
<dbReference type="OrthoDB" id="9809185at2"/>
<dbReference type="EMBL" id="NNRL01000169">
    <property type="protein sequence ID" value="OYR07511.1"/>
    <property type="molecule type" value="Genomic_DNA"/>
</dbReference>
<dbReference type="InterPro" id="IPR002328">
    <property type="entry name" value="ADH_Zn_CS"/>
</dbReference>
<protein>
    <submittedName>
        <fullName evidence="8">Zinc-binding dehydrogenase family protein</fullName>
    </submittedName>
</protein>
<sequence>MTELSETRVICLHAQDDLRIESRPLETPGPGEVLVAVQAGGICGSDLHYWLEGGIGTIRVREPIILGHEASGRIEALGEGVTSLAVGQLVAMNPSQPCGTCSFCQQGLPRHCIAMRFKGSAMYLPHQQGMFRDKMVIAADQCFAVPDDIEPGAAACSEPLAVCLHAANRGEAIAGSLSGKVVLVTGAGPIGALCVAVARMRGASEIIVTDIQDATLAIAAKMGADHTVNISANPTGLDRWKDGKGKVDLVFECSAAAPAINDAISCLRPLGTMVQVGVAGPTTMPLNVMVGKEIQFVGSQRFDIEFAEAVRLIGSHAIDPRPIITATLPVSEALSAFHAATDRSQSVKVQIIFANASARP</sequence>
<reference evidence="8 9" key="1">
    <citation type="submission" date="2017-07" db="EMBL/GenBank/DDBJ databases">
        <title>Phylogenetic study on the rhizospheric bacterium Ochrobactrum sp. A44.</title>
        <authorList>
            <person name="Krzyzanowska D.M."/>
            <person name="Ossowicki A."/>
            <person name="Rajewska M."/>
            <person name="Maciag T."/>
            <person name="Kaczynski Z."/>
            <person name="Czerwicka M."/>
            <person name="Jafra S."/>
        </authorList>
    </citation>
    <scope>NUCLEOTIDE SEQUENCE [LARGE SCALE GENOMIC DNA]</scope>
    <source>
        <strain evidence="8 9">OgA9a</strain>
    </source>
</reference>
<evidence type="ECO:0000313" key="8">
    <source>
        <dbReference type="EMBL" id="OYR07511.1"/>
    </source>
</evidence>
<feature type="domain" description="Enoyl reductase (ER)" evidence="7">
    <location>
        <begin position="14"/>
        <end position="351"/>
    </location>
</feature>
<keyword evidence="3 6" id="KW-0479">Metal-binding</keyword>
<dbReference type="PANTHER" id="PTHR43161:SF9">
    <property type="entry name" value="SORBITOL DEHYDROGENASE"/>
    <property type="match status" value="1"/>
</dbReference>
<evidence type="ECO:0000313" key="9">
    <source>
        <dbReference type="Proteomes" id="UP000216478"/>
    </source>
</evidence>
<dbReference type="PANTHER" id="PTHR43161">
    <property type="entry name" value="SORBITOL DEHYDROGENASE"/>
    <property type="match status" value="1"/>
</dbReference>
<evidence type="ECO:0000256" key="6">
    <source>
        <dbReference type="RuleBase" id="RU361277"/>
    </source>
</evidence>
<name>A0A256EZB0_9HYPH</name>
<evidence type="ECO:0000256" key="1">
    <source>
        <dbReference type="ARBA" id="ARBA00001947"/>
    </source>
</evidence>
<evidence type="ECO:0000256" key="5">
    <source>
        <dbReference type="ARBA" id="ARBA00023002"/>
    </source>
</evidence>
<dbReference type="InterPro" id="IPR013154">
    <property type="entry name" value="ADH-like_N"/>
</dbReference>
<dbReference type="Pfam" id="PF08240">
    <property type="entry name" value="ADH_N"/>
    <property type="match status" value="1"/>
</dbReference>
<keyword evidence="4 6" id="KW-0862">Zinc</keyword>
<proteinExistence type="inferred from homology"/>
<gene>
    <name evidence="8" type="ORF">CEV33_3693</name>
</gene>
<dbReference type="SUPFAM" id="SSF51735">
    <property type="entry name" value="NAD(P)-binding Rossmann-fold domains"/>
    <property type="match status" value="1"/>
</dbReference>
<dbReference type="GO" id="GO:0016616">
    <property type="term" value="F:oxidoreductase activity, acting on the CH-OH group of donors, NAD or NADP as acceptor"/>
    <property type="evidence" value="ECO:0007669"/>
    <property type="project" value="UniProtKB-ARBA"/>
</dbReference>
<comment type="cofactor">
    <cofactor evidence="1 6">
        <name>Zn(2+)</name>
        <dbReference type="ChEBI" id="CHEBI:29105"/>
    </cofactor>
</comment>
<dbReference type="SMART" id="SM00829">
    <property type="entry name" value="PKS_ER"/>
    <property type="match status" value="1"/>
</dbReference>
<dbReference type="PROSITE" id="PS00059">
    <property type="entry name" value="ADH_ZINC"/>
    <property type="match status" value="1"/>
</dbReference>
<dbReference type="Proteomes" id="UP000216478">
    <property type="component" value="Unassembled WGS sequence"/>
</dbReference>
<dbReference type="Pfam" id="PF00107">
    <property type="entry name" value="ADH_zinc_N"/>
    <property type="match status" value="1"/>
</dbReference>
<keyword evidence="5" id="KW-0560">Oxidoreductase</keyword>
<dbReference type="InterPro" id="IPR011032">
    <property type="entry name" value="GroES-like_sf"/>
</dbReference>